<sequence>MDNENETIIFTYVPNSTIPPEKVHQIESVLTHDALLSWPNISAEPIKEFTIVGFVVMAFPDLFPTEATDLRSLRKASVSPLEYIQYLFKYKDGRFARNPRFWFHSMYSSHWSSLRNGKICFQRNTDISNLTAAQFKNKFREDPGLVNRLTCFNSSIRGRAVYWRSCYRELLDMVQQLGPPTLSSN</sequence>
<dbReference type="AlphaFoldDB" id="A0A4Y2KX19"/>
<organism evidence="1 2">
    <name type="scientific">Araneus ventricosus</name>
    <name type="common">Orbweaver spider</name>
    <name type="synonym">Epeira ventricosa</name>
    <dbReference type="NCBI Taxonomy" id="182803"/>
    <lineage>
        <taxon>Eukaryota</taxon>
        <taxon>Metazoa</taxon>
        <taxon>Ecdysozoa</taxon>
        <taxon>Arthropoda</taxon>
        <taxon>Chelicerata</taxon>
        <taxon>Arachnida</taxon>
        <taxon>Araneae</taxon>
        <taxon>Araneomorphae</taxon>
        <taxon>Entelegynae</taxon>
        <taxon>Araneoidea</taxon>
        <taxon>Araneidae</taxon>
        <taxon>Araneus</taxon>
    </lineage>
</organism>
<dbReference type="Proteomes" id="UP000499080">
    <property type="component" value="Unassembled WGS sequence"/>
</dbReference>
<protein>
    <submittedName>
        <fullName evidence="1">Uncharacterized protein</fullName>
    </submittedName>
</protein>
<proteinExistence type="predicted"/>
<comment type="caution">
    <text evidence="1">The sequence shown here is derived from an EMBL/GenBank/DDBJ whole genome shotgun (WGS) entry which is preliminary data.</text>
</comment>
<dbReference type="OrthoDB" id="8196283at2759"/>
<reference evidence="1 2" key="1">
    <citation type="journal article" date="2019" name="Sci. Rep.">
        <title>Orb-weaving spider Araneus ventricosus genome elucidates the spidroin gene catalogue.</title>
        <authorList>
            <person name="Kono N."/>
            <person name="Nakamura H."/>
            <person name="Ohtoshi R."/>
            <person name="Moran D.A.P."/>
            <person name="Shinohara A."/>
            <person name="Yoshida Y."/>
            <person name="Fujiwara M."/>
            <person name="Mori M."/>
            <person name="Tomita M."/>
            <person name="Arakawa K."/>
        </authorList>
    </citation>
    <scope>NUCLEOTIDE SEQUENCE [LARGE SCALE GENOMIC DNA]</scope>
</reference>
<accession>A0A4Y2KX19</accession>
<dbReference type="EMBL" id="BGPR01005113">
    <property type="protein sequence ID" value="GBN06931.1"/>
    <property type="molecule type" value="Genomic_DNA"/>
</dbReference>
<evidence type="ECO:0000313" key="2">
    <source>
        <dbReference type="Proteomes" id="UP000499080"/>
    </source>
</evidence>
<gene>
    <name evidence="1" type="ORF">AVEN_181216_1</name>
</gene>
<name>A0A4Y2KX19_ARAVE</name>
<evidence type="ECO:0000313" key="1">
    <source>
        <dbReference type="EMBL" id="GBN06931.1"/>
    </source>
</evidence>
<keyword evidence="2" id="KW-1185">Reference proteome</keyword>